<dbReference type="Gene3D" id="3.40.50.1390">
    <property type="entry name" value="Resolvase, N-terminal catalytic domain"/>
    <property type="match status" value="1"/>
</dbReference>
<dbReference type="PROSITE" id="PS51737">
    <property type="entry name" value="RECOMBINASE_DNA_BIND"/>
    <property type="match status" value="1"/>
</dbReference>
<dbReference type="PANTHER" id="PTHR30461">
    <property type="entry name" value="DNA-INVERTASE FROM LAMBDOID PROPHAGE"/>
    <property type="match status" value="1"/>
</dbReference>
<dbReference type="CDD" id="cd00338">
    <property type="entry name" value="Ser_Recombinase"/>
    <property type="match status" value="1"/>
</dbReference>
<dbReference type="Pfam" id="PF00239">
    <property type="entry name" value="Resolvase"/>
    <property type="match status" value="1"/>
</dbReference>
<sequence length="514" mass="56628">MTAPRALSAIRLSVLTDETTSPDRQREANAFTAASLGATIIGEAVDLGVSASKTTPFQRPKLGPWFARPDDFDIIIWWRLDRAVRSMADMSELITWARAHGKRLVFAEGPGGARLELDMSSLVGELIATLMAFAAQMEAESIRERVTSAQAAMRLMPLRWRGSRPPYGYRPIPLETGGWTLEPDADAMRVIERAIAALVNGSSANSVAYALNEEGVPSPADHWSLSRGRKVEAPTRWSAATLTAMLRSESLIGWKLSSGKPVRDVEGRPVMMTREPILTRAELDSVRAILDSRSVNNAIRRDTDALLFKLVYCSGCDDYMYLNRQQGRPGQRPTYRCRASSRGKRCKSPMNIRADWVDEYAEQEFLRLLGGLRMSRTINHPGYDPGPEIAETLAEFEAHQAQQGQQKSNAARNAWERRAAALDSRLAELETLPVVPPRVERVETGESIADAWTSTDSTAGRRGMLTDAGVRITVHPGSAGGWRTLNPARVTMELTDNAYADAADYEEAAKADAQ</sequence>
<evidence type="ECO:0000313" key="6">
    <source>
        <dbReference type="Proteomes" id="UP001596413"/>
    </source>
</evidence>
<dbReference type="RefSeq" id="WP_386417331.1">
    <property type="nucleotide sequence ID" value="NZ_JBHSZO010000037.1"/>
</dbReference>
<evidence type="ECO:0000259" key="3">
    <source>
        <dbReference type="PROSITE" id="PS51736"/>
    </source>
</evidence>
<feature type="domain" description="Resolvase/invertase-type recombinase catalytic" evidence="3">
    <location>
        <begin position="7"/>
        <end position="157"/>
    </location>
</feature>
<dbReference type="InterPro" id="IPR011109">
    <property type="entry name" value="DNA_bind_recombinase_dom"/>
</dbReference>
<dbReference type="PANTHER" id="PTHR30461:SF2">
    <property type="entry name" value="SERINE RECOMBINASE PINE-RELATED"/>
    <property type="match status" value="1"/>
</dbReference>
<dbReference type="Pfam" id="PF07508">
    <property type="entry name" value="Recombinase"/>
    <property type="match status" value="1"/>
</dbReference>
<evidence type="ECO:0000256" key="2">
    <source>
        <dbReference type="ARBA" id="ARBA00023172"/>
    </source>
</evidence>
<reference evidence="6" key="1">
    <citation type="journal article" date="2019" name="Int. J. Syst. Evol. Microbiol.">
        <title>The Global Catalogue of Microorganisms (GCM) 10K type strain sequencing project: providing services to taxonomists for standard genome sequencing and annotation.</title>
        <authorList>
            <consortium name="The Broad Institute Genomics Platform"/>
            <consortium name="The Broad Institute Genome Sequencing Center for Infectious Disease"/>
            <person name="Wu L."/>
            <person name="Ma J."/>
        </authorList>
    </citation>
    <scope>NUCLEOTIDE SEQUENCE [LARGE SCALE GENOMIC DNA]</scope>
    <source>
        <strain evidence="6">CGMCC 1.13681</strain>
    </source>
</reference>
<evidence type="ECO:0000256" key="1">
    <source>
        <dbReference type="ARBA" id="ARBA00023125"/>
    </source>
</evidence>
<accession>A0ABW2GIE4</accession>
<keyword evidence="2" id="KW-0233">DNA recombination</keyword>
<dbReference type="InterPro" id="IPR050639">
    <property type="entry name" value="SSR_resolvase"/>
</dbReference>
<dbReference type="InterPro" id="IPR025827">
    <property type="entry name" value="Zn_ribbon_recom_dom"/>
</dbReference>
<keyword evidence="6" id="KW-1185">Reference proteome</keyword>
<dbReference type="EMBL" id="JBHSZO010000037">
    <property type="protein sequence ID" value="MFC7220570.1"/>
    <property type="molecule type" value="Genomic_DNA"/>
</dbReference>
<feature type="domain" description="Recombinase" evidence="4">
    <location>
        <begin position="166"/>
        <end position="296"/>
    </location>
</feature>
<keyword evidence="1" id="KW-0238">DNA-binding</keyword>
<dbReference type="InterPro" id="IPR006119">
    <property type="entry name" value="Resolv_N"/>
</dbReference>
<dbReference type="PROSITE" id="PS51736">
    <property type="entry name" value="RECOMBINASES_3"/>
    <property type="match status" value="1"/>
</dbReference>
<proteinExistence type="predicted"/>
<gene>
    <name evidence="5" type="ORF">ACFQLX_20755</name>
</gene>
<dbReference type="InterPro" id="IPR036162">
    <property type="entry name" value="Resolvase-like_N_sf"/>
</dbReference>
<dbReference type="SUPFAM" id="SSF53041">
    <property type="entry name" value="Resolvase-like"/>
    <property type="match status" value="1"/>
</dbReference>
<dbReference type="Gene3D" id="3.90.1750.20">
    <property type="entry name" value="Putative Large Serine Recombinase, Chain B, Domain 2"/>
    <property type="match status" value="1"/>
</dbReference>
<dbReference type="SMART" id="SM00857">
    <property type="entry name" value="Resolvase"/>
    <property type="match status" value="1"/>
</dbReference>
<evidence type="ECO:0000313" key="5">
    <source>
        <dbReference type="EMBL" id="MFC7220570.1"/>
    </source>
</evidence>
<organism evidence="5 6">
    <name type="scientific">Streptomyces polyrhachis</name>
    <dbReference type="NCBI Taxonomy" id="1282885"/>
    <lineage>
        <taxon>Bacteria</taxon>
        <taxon>Bacillati</taxon>
        <taxon>Actinomycetota</taxon>
        <taxon>Actinomycetes</taxon>
        <taxon>Kitasatosporales</taxon>
        <taxon>Streptomycetaceae</taxon>
        <taxon>Streptomyces</taxon>
    </lineage>
</organism>
<evidence type="ECO:0000259" key="4">
    <source>
        <dbReference type="PROSITE" id="PS51737"/>
    </source>
</evidence>
<name>A0ABW2GIE4_9ACTN</name>
<protein>
    <submittedName>
        <fullName evidence="5">Recombinase family protein</fullName>
    </submittedName>
</protein>
<comment type="caution">
    <text evidence="5">The sequence shown here is derived from an EMBL/GenBank/DDBJ whole genome shotgun (WGS) entry which is preliminary data.</text>
</comment>
<dbReference type="Proteomes" id="UP001596413">
    <property type="component" value="Unassembled WGS sequence"/>
</dbReference>
<dbReference type="Pfam" id="PF13408">
    <property type="entry name" value="Zn_ribbon_recom"/>
    <property type="match status" value="1"/>
</dbReference>
<dbReference type="InterPro" id="IPR038109">
    <property type="entry name" value="DNA_bind_recomb_sf"/>
</dbReference>